<comment type="caution">
    <text evidence="3">The sequence shown here is derived from an EMBL/GenBank/DDBJ whole genome shotgun (WGS) entry which is preliminary data.</text>
</comment>
<evidence type="ECO:0000313" key="4">
    <source>
        <dbReference type="Proteomes" id="UP000246078"/>
    </source>
</evidence>
<feature type="domain" description="Flagellar attachment zone protein 1 conserved" evidence="2">
    <location>
        <begin position="3147"/>
        <end position="3228"/>
    </location>
</feature>
<feature type="domain" description="Flagellar attachment zone protein 1 conserved" evidence="2">
    <location>
        <begin position="1935"/>
        <end position="2016"/>
    </location>
</feature>
<feature type="domain" description="Flagellar attachment zone protein 1 conserved" evidence="2">
    <location>
        <begin position="3450"/>
        <end position="3531"/>
    </location>
</feature>
<feature type="domain" description="Flagellar attachment zone protein 1 conserved" evidence="2">
    <location>
        <begin position="4259"/>
        <end position="4350"/>
    </location>
</feature>
<feature type="domain" description="Flagellar attachment zone protein 1 conserved" evidence="2">
    <location>
        <begin position="623"/>
        <end position="714"/>
    </location>
</feature>
<feature type="domain" description="Flagellar attachment zone protein 1 conserved" evidence="2">
    <location>
        <begin position="2645"/>
        <end position="2736"/>
    </location>
</feature>
<feature type="domain" description="Flagellar attachment zone protein 1 conserved" evidence="2">
    <location>
        <begin position="3047"/>
        <end position="3138"/>
    </location>
</feature>
<dbReference type="VEuPathDB" id="TriTrypDB:BCY84_03575"/>
<dbReference type="VEuPathDB" id="TriTrypDB:C3747_95g108"/>
<evidence type="ECO:0000259" key="2">
    <source>
        <dbReference type="Pfam" id="PF23398"/>
    </source>
</evidence>
<proteinExistence type="predicted"/>
<feature type="domain" description="Flagellar attachment zone protein 1 conserved" evidence="2">
    <location>
        <begin position="4056"/>
        <end position="4137"/>
    </location>
</feature>
<dbReference type="VEuPathDB" id="TriTrypDB:TcCLB.508347.159"/>
<keyword evidence="1" id="KW-0175">Coiled coil</keyword>
<feature type="domain" description="Flagellar attachment zone protein 1 conserved" evidence="2">
    <location>
        <begin position="2039"/>
        <end position="2130"/>
    </location>
</feature>
<feature type="domain" description="Flagellar attachment zone protein 1 conserved" evidence="2">
    <location>
        <begin position="2238"/>
        <end position="2319"/>
    </location>
</feature>
<dbReference type="PANTHER" id="PTHR33986">
    <property type="entry name" value="OS02G0535700 PROTEIN"/>
    <property type="match status" value="1"/>
</dbReference>
<feature type="domain" description="Flagellar attachment zone protein 1 conserved" evidence="2">
    <location>
        <begin position="926"/>
        <end position="1017"/>
    </location>
</feature>
<dbReference type="Pfam" id="PF23398">
    <property type="entry name" value="FAZ1_cons"/>
    <property type="match status" value="43"/>
</dbReference>
<feature type="domain" description="Flagellar attachment zone protein 1 conserved" evidence="2">
    <location>
        <begin position="221"/>
        <end position="312"/>
    </location>
</feature>
<feature type="domain" description="Flagellar attachment zone protein 1 conserved" evidence="2">
    <location>
        <begin position="723"/>
        <end position="804"/>
    </location>
</feature>
<feature type="domain" description="Flagellar attachment zone protein 1 conserved" evidence="2">
    <location>
        <begin position="2744"/>
        <end position="2835"/>
    </location>
</feature>
<name>A0A2V2WHJ7_TRYCR</name>
<feature type="domain" description="Flagellar attachment zone protein 1 conserved" evidence="2">
    <location>
        <begin position="2138"/>
        <end position="2229"/>
    </location>
</feature>
<reference evidence="3 4" key="1">
    <citation type="journal article" date="2018" name="Microb. Genom.">
        <title>Expanding an expanded genome: long-read sequencing of Trypanosoma cruzi.</title>
        <authorList>
            <person name="Berna L."/>
            <person name="Rodriguez M."/>
            <person name="Chiribao M.L."/>
            <person name="Parodi-Talice A."/>
            <person name="Pita S."/>
            <person name="Rijo G."/>
            <person name="Alvarez-Valin F."/>
            <person name="Robello C."/>
        </authorList>
    </citation>
    <scope>NUCLEOTIDE SEQUENCE [LARGE SCALE GENOMIC DNA]</scope>
    <source>
        <strain evidence="3 4">TCC</strain>
    </source>
</reference>
<feature type="domain" description="Flagellar attachment zone protein 1 conserved" evidence="2">
    <location>
        <begin position="3753"/>
        <end position="3834"/>
    </location>
</feature>
<feature type="domain" description="Flagellar attachment zone protein 1 conserved" evidence="2">
    <location>
        <begin position="2844"/>
        <end position="2925"/>
    </location>
</feature>
<dbReference type="VEuPathDB" id="TriTrypDB:ECC02_007398"/>
<feature type="domain" description="Flagellar attachment zone protein 1 conserved" evidence="2">
    <location>
        <begin position="18"/>
        <end position="108"/>
    </location>
</feature>
<feature type="domain" description="Flagellar attachment zone protein 1 conserved" evidence="2">
    <location>
        <begin position="3857"/>
        <end position="3948"/>
    </location>
</feature>
<sequence>MSIIQPTETNHKHRRQIYSTKRIELEGEDWDYVLERRRTEVKDVLAVETARALGLGREDVLEVEVDAVPRSLIAFVTVRHPSLLSDRQVEETLARCEYKNLWALYETRPLESSVLMRRFEGDDWDLVVDNNRRKLEDAFSRETAAALGVSPSQVVLLDCRVGSLLMVFKVLGCAMSDAEITERTEAHPYDEVHALYRPRIRSFEGVDAAAPRGFRADADEVWTRSRVEFEGEDWDYVLAMREADLLRAFSNATAEAFGMDEDHVRDVSARYVAGKLHFDFELRRPAALTEADVNARLKECAYAAVWALYEPRPLEEEKKVVTTHELGFEGEDWDYVLERRRTEVKDVLAVETARALGLGREDVLEVEVDAVPRSLIAFVTVRHPSLLSDRQVEETLARCEYKNLWALYETRPLESSVLMRRFEGDDWDLVVDNNRRKLEDAFSRETAAALGVSPSQVVLLDCRVGSLLMVFKVLGCAMSDAEITERTEAHPYDEVHALYRPRIRSFEGVDAAAPRGFRADADEVWTRSRVEFEGEDWDYVLAMREADLLRAFSNATAEAFGMDEDHVRDVSARYVAGNLHFDFELRRPAALTEADVNARLKECAYAAVWALYEPRPLEEEKKVVTTHELGFEGEDWDYVLERRRTEVKDVLAVETARALGLGREDVLEVEVDAVPRSLIAFVTVRHPSLLSDRQVEETLARCEYKNLWALYETRPLESSVLMRRFEGDDWDLVVDNNRKKLEDAFSRETAAALGVSPSQVVLLDCRVGSLLMVFKVLGCAMSDAEITERTEAHPYDEVHALYRPRIRSFEGVDAAAPRGFRADADEVWTRSRVEFEGEDWDYVLAMREADLLRAFSNATAEAFGVDEDHVRDVSARYVAGNLHLDFELRRPAALTEADVNARLKECAYAAVWALYEPRPLEEEKKVVTTHELRFEGEDWDYVLERRRTEVKDVLAVETARALGLEREDVLEVEVDTVPRGLIAFVTVRHPSLLSDRQVEETLARCEYKNLWALYEKRPLESSVLMRRFEGDDWDLVVDNNRRKLEDAFSRETAAALGVSPSQVVLLDCRVGSLLMVFKVLGCAMSDAEITERTEAHPYDEVHALYRPRIRSFEGVDAAAPRGFRADADEVWTRSRVEFEGEDWDYVLAMREADLLRAFSNATAEAFGVDEDHVRDVSARYVAGNLHFDFELRRPAALTEADVNARLKECAYAAVWALYEPRPLEEEKKVVTTHELGFEGEDWDYVLERRRTEVKDVLAVETARALGLGREDVLEVEVDAVPRSLIAFVTVRHPSLLSDRQVEETLARCEYKNLWALYETRPLESSVLMRRFEGDDWDLVVDNNRRKLEDAFSRETAAALGVSPSQVVLLDCRVGSLLMVFKVLGCAMSDAEITERTEAHPYDEVHALYRPRIRSFEGVDAAAPRGFRADADEVWTRSRVEFEGEDWDYVLAMREADLLRAFSNATAEAFGVDEDHVRDVSARYVAGNLHFDFELRRPAALTEADVNARLKECAYAAVWALYEPRPLEEEKKVVTTHELGFEGEDWDYVLERRRTEVKDVLAVETARALGLGREDVLEVEVDAVPRSLIAFVTVRHPSLLSDRQVEETLARCEYKNLWALYETRPLESSVLMRRFEGDDWDLVVDNNRKKLEDAFSRETAAALGVSPSQVVLLDCRVGSLLMVFKVLGCAMSDAEITERTEAHPYDEVHALYRPRIRSFEGVDAAAPRGFRADADEVWTRSRVEFEGEDWDYVLAMREADLLRAFSNATAEAFGVDEDHVRDVSARYVAGNLHFDFELRRPAALTKADVNARLKECAYAAVWALYEPRPLEEEKKVVTTHELGFEGEDWDYVLERRRTEVKDVLAVETARALGLGREDVLEVEVDAVPRGLIAFVTVRHPSLLSDRQVEETLARCEYKNLWALYETRPLESSVLMRRFEGDDWDLVVDNNRRKLEDAFSRETAAALGVSPSQVVLLDCKVGSLLMVFKVLGCAMSDAEITERTEAHPYDEVHALYRPRIRSFEGVDAAAPRGFRADADEVWTRSRVEFEGEDWDYVLAMREADLLRAFSNATAEAFGVDEDHVRDVSARYVAGNLHFDFELRRPAALTKADVNARLKECAYAAVWALYEPRPLEEEKKVVTTHELGFEGEDWDYVLERRRTEVKDVLAVETARALGLGREDVLEVEVDAVPRGLIAFVTVRHPSLLSDRQVEETLARCEYKNLWALYETRPLESSVLMRRFEGDDWDLVVDNNRRKLEDAFSRETAAALGVSPSQVVLLDCKVGSLLMVFKVLGCAMSDAEITERTEAHPYDEVHALYRPRIRSFEGVDAAAPRGFRADADEVWTRSRVEFEGEDWDYVLAMREADLLRAFSNATAEAFGVDEDHVRDVSARYVAGNLHFDFELRRPAALTEADVNARLKECAYAAVWALYEPRPLEEEKKVVTTHELGFEGEDWDYVLERRRTEVKDVLAVETARALGLGREDVLEVEVDAVPRSLIAFVTVRHPSLLSDRQVEETLARCEYKNLWALYETRPLESSVLMRRFEGDDWDLVVDNNRKKLEDAFSRETAAALGVSPSQVVLLDCRVGSLLMVFKVLGCAMSDAEITERTEAHPYDEVHALYRPRIRSFEGVDAAAPRGFRADADEVWTRSRVEFEGEDWDYVLAMREADLLRAFSNATAEAFGVDEDHVRDVSARYVAGNLHFDFELRRPAALTKADVNARLKECAYAAVWALYEPRPLEEEKKVVTTHELGFEGEDWDYVLERRRTEVKDVLAVETARALGLGREDVLEVEVDAVPRGLIAFVTVRHPSLLSDRQVEETLARCEYKNLWALYETRPLESSVLMRRFEGDDWDLVVDNNRRKLEDAFSRETAAALGVSPSQVVLLDCKVGSLLMVFKVLGCAMSDAEITERTEAHPYDEVHALYRPRIRSFEGVDAAAPRGFRADADEVWTRSRVEFEGEDWDYVLAMREADLLRAFSNATAEAFGVDEDHVRDVSARYVAGNLHFDFELRRPAALTKADVNARLKECAYAAVWALYEPRPLEEEKKVVTTHELGFEGEDWDYVLERRRTEVKDVLAVETARALGLGREDVLEVEVDAVPRGLIAFVTVRHPSLLSDRQVEETLARCEYKNLWALYETRPLESSVLMRRFEGDDWDLVVDNNRRKLEDAFSRETAAALGVSPSQVVLLDCKVGSLLMVFKVLGCAMSDAEITERTEAHPYDEVHALYRPRIRSFEGVDAAAPRGFRADADEVWTRSRVEFEGEDWDYVLAMREADLLRAFSNATAEAFGVDEDHVRDVSARYVAGNLHFDFELRRPAALTKADVNARLKECAYAAVWALYEPRPLEEEKKVVTTHELGFEGEDWDYVLERRRTEVKDVLAVETARALGLGREDVLEVEVDAVPRSLIAFVTVRHPSLLSDRQVEETLARCEYKNLWALYETRPLESSVLMRRFEGDDWDLVVDNNRKKLEDAFSRETAAALGVSPSQVVLLDCRVGSLLMVFKVLGCAMSDAEITERTEAHPYDEVHALYRPRIRSFEGVDAAAPRGFRADADEVWTRSRVEFEGEDWDYVLAMREADLLRAFSNATAEAFGVDEDHVRDVSARYVAGNLHFDFELRRPAALTKADVNARLKECAYAAVWALYEPRPLEEEKKVVTTHELGFEGEDWDYVLERRRTEVKDVLAVETARALGLGREDVLEVEVDAVPRGLIAFVTVRHPSLLSDRQVEETLARCEYKNLWALYETRPLESSVLMRRFEGDDWDLVVDNNRKKLEDAFSRETAAALGVSPSQVVLLDCRVGSLLMVFKVLGCAMSDAEITERTEAHPYDEVHALYRPRIRSFEGVDAAAPRGFRADADEVWTRSRVEFEGEDWDYVLAMREADLLRAFSNATAEAFGVDEDHVRDVSARYVAGNLHFDFELRRPAALTKADVNARLKECAYAAVWALYEPRPLEEEKKVVTTHELGFEGEDWDYVLERRRTEVKDVLAVETARALGLGREDVLEVEVDAVPRGLIAFVTVRHPSLLSDRQVEETLARCEYKNLWALYETRPLESSVLMRRFEGDDWDLVVDNNRKKLEDAFSRETAAALGVSPSQVVLLDCRVGSLLMVFKVLGCAMSDAEITERTEAHPYDEVHALYRPRIRSFEGVDAAAPRGFRADADEVWTRSRVEFEGEDWDYVLAMREADLLRAFSNATAEAFGVDEDHVRDVSARYVAGNLHFDFELRRPAALTKADVNARLKECAYAAVWALYEPRPLEEEKKVVTTHELGFEGEDWDYVLERRRTEVKDVLAVETARALGLGREDVLEVEVDAVPRGLIAFVTVRHPSLLSDRQVEETLARCEYKNLWALYETRPLESSGAVRPRLIVAEEVEAELDSITFLRNALRRARRERDEYLALLDPLLGLRGERQRILDSLDAG</sequence>
<organism evidence="3 4">
    <name type="scientific">Trypanosoma cruzi</name>
    <dbReference type="NCBI Taxonomy" id="5693"/>
    <lineage>
        <taxon>Eukaryota</taxon>
        <taxon>Discoba</taxon>
        <taxon>Euglenozoa</taxon>
        <taxon>Kinetoplastea</taxon>
        <taxon>Metakinetoplastina</taxon>
        <taxon>Trypanosomatida</taxon>
        <taxon>Trypanosomatidae</taxon>
        <taxon>Trypanosoma</taxon>
        <taxon>Schizotrypanum</taxon>
    </lineage>
</organism>
<feature type="domain" description="Flagellar attachment zone protein 1 conserved" evidence="2">
    <location>
        <begin position="3956"/>
        <end position="4047"/>
    </location>
</feature>
<feature type="domain" description="Flagellar attachment zone protein 1 conserved" evidence="2">
    <location>
        <begin position="117"/>
        <end position="198"/>
    </location>
</feature>
<feature type="domain" description="Flagellar attachment zone protein 1 conserved" evidence="2">
    <location>
        <begin position="4160"/>
        <end position="4251"/>
    </location>
</feature>
<dbReference type="VEuPathDB" id="TriTrypDB:C4B63_24g196"/>
<feature type="domain" description="Flagellar attachment zone protein 1 conserved" evidence="2">
    <location>
        <begin position="1130"/>
        <end position="1221"/>
    </location>
</feature>
<dbReference type="VEuPathDB" id="TriTrypDB:TcG_04710"/>
<feature type="domain" description="Flagellar attachment zone protein 1 conserved" evidence="2">
    <location>
        <begin position="2948"/>
        <end position="3039"/>
    </location>
</feature>
<feature type="domain" description="Flagellar attachment zone protein 1 conserved" evidence="2">
    <location>
        <begin position="1632"/>
        <end position="1713"/>
    </location>
</feature>
<dbReference type="VEuPathDB" id="TriTrypDB:TcCL_ESM01473"/>
<feature type="domain" description="Flagellar attachment zone protein 1 conserved" evidence="2">
    <location>
        <begin position="3653"/>
        <end position="3744"/>
    </location>
</feature>
<dbReference type="VEuPathDB" id="TriTrypDB:TcBrA4_0096580"/>
<dbReference type="VEuPathDB" id="TriTrypDB:ECC02_009281"/>
<feature type="domain" description="Flagellar attachment zone protein 1 conserved" evidence="2">
    <location>
        <begin position="3554"/>
        <end position="3645"/>
    </location>
</feature>
<feature type="domain" description="Flagellar attachment zone protein 1 conserved" evidence="2">
    <location>
        <begin position="320"/>
        <end position="411"/>
    </location>
</feature>
<feature type="coiled-coil region" evidence="1">
    <location>
        <begin position="4368"/>
        <end position="4395"/>
    </location>
</feature>
<feature type="domain" description="Flagellar attachment zone protein 1 conserved" evidence="2">
    <location>
        <begin position="2541"/>
        <end position="2622"/>
    </location>
</feature>
<gene>
    <name evidence="3" type="ORF">C3747_95g108</name>
</gene>
<dbReference type="PANTHER" id="PTHR33986:SF15">
    <property type="entry name" value="MITOCHONDRIAL FISSION PROTEIN ELM1"/>
    <property type="match status" value="1"/>
</dbReference>
<feature type="domain" description="Flagellar attachment zone protein 1 conserved" evidence="2">
    <location>
        <begin position="1736"/>
        <end position="1827"/>
    </location>
</feature>
<feature type="domain" description="Flagellar attachment zone protein 1 conserved" evidence="2">
    <location>
        <begin position="1026"/>
        <end position="1107"/>
    </location>
</feature>
<protein>
    <submittedName>
        <fullName evidence="3">Putative microtubule-associated protein</fullName>
    </submittedName>
</protein>
<dbReference type="VEuPathDB" id="TriTrypDB:TcBrA4_0096620"/>
<dbReference type="Proteomes" id="UP000246078">
    <property type="component" value="Unassembled WGS sequence"/>
</dbReference>
<feature type="domain" description="Flagellar attachment zone protein 1 conserved" evidence="2">
    <location>
        <begin position="3251"/>
        <end position="3342"/>
    </location>
</feature>
<feature type="domain" description="Flagellar attachment zone protein 1 conserved" evidence="2">
    <location>
        <begin position="827"/>
        <end position="918"/>
    </location>
</feature>
<evidence type="ECO:0000256" key="1">
    <source>
        <dbReference type="SAM" id="Coils"/>
    </source>
</evidence>
<dbReference type="VEuPathDB" id="TriTrypDB:TCSYLVIO_003590"/>
<feature type="domain" description="Flagellar attachment zone protein 1 conserved" evidence="2">
    <location>
        <begin position="3350"/>
        <end position="3441"/>
    </location>
</feature>
<feature type="domain" description="Flagellar attachment zone protein 1 conserved" evidence="2">
    <location>
        <begin position="2342"/>
        <end position="2433"/>
    </location>
</feature>
<dbReference type="InterPro" id="IPR056614">
    <property type="entry name" value="FAZ1_cons"/>
</dbReference>
<feature type="domain" description="Flagellar attachment zone protein 1 conserved" evidence="2">
    <location>
        <begin position="1329"/>
        <end position="1410"/>
    </location>
</feature>
<feature type="domain" description="Flagellar attachment zone protein 1 conserved" evidence="2">
    <location>
        <begin position="1532"/>
        <end position="1623"/>
    </location>
</feature>
<feature type="domain" description="Flagellar attachment zone protein 1 conserved" evidence="2">
    <location>
        <begin position="1433"/>
        <end position="1524"/>
    </location>
</feature>
<dbReference type="VEuPathDB" id="TriTrypDB:TCSYLVIO_000284"/>
<dbReference type="InterPro" id="IPR009367">
    <property type="entry name" value="Elm1-like"/>
</dbReference>
<feature type="domain" description="Flagellar attachment zone protein 1 conserved" evidence="2">
    <location>
        <begin position="2441"/>
        <end position="2532"/>
    </location>
</feature>
<accession>A0A2V2WHJ7</accession>
<evidence type="ECO:0000313" key="3">
    <source>
        <dbReference type="EMBL" id="PWV08050.1"/>
    </source>
</evidence>
<dbReference type="VEuPathDB" id="TriTrypDB:Tc_MARK_2304"/>
<dbReference type="VEuPathDB" id="TriTrypDB:TcCLB.507615.19"/>
<dbReference type="EMBL" id="PRFC01000095">
    <property type="protein sequence ID" value="PWV08050.1"/>
    <property type="molecule type" value="Genomic_DNA"/>
</dbReference>
<feature type="domain" description="Flagellar attachment zone protein 1 conserved" evidence="2">
    <location>
        <begin position="1229"/>
        <end position="1320"/>
    </location>
</feature>
<feature type="domain" description="Flagellar attachment zone protein 1 conserved" evidence="2">
    <location>
        <begin position="420"/>
        <end position="501"/>
    </location>
</feature>
<feature type="domain" description="Flagellar attachment zone protein 1 conserved" evidence="2">
    <location>
        <begin position="1835"/>
        <end position="1926"/>
    </location>
</feature>
<feature type="domain" description="Flagellar attachment zone protein 1 conserved" evidence="2">
    <location>
        <begin position="524"/>
        <end position="615"/>
    </location>
</feature>